<dbReference type="PANTHER" id="PTHR45725:SF3">
    <property type="entry name" value="DELPHILIN"/>
    <property type="match status" value="1"/>
</dbReference>
<dbReference type="Pfam" id="PF00595">
    <property type="entry name" value="PDZ"/>
    <property type="match status" value="1"/>
</dbReference>
<dbReference type="InterPro" id="IPR036034">
    <property type="entry name" value="PDZ_sf"/>
</dbReference>
<dbReference type="SMART" id="SM00228">
    <property type="entry name" value="PDZ"/>
    <property type="match status" value="1"/>
</dbReference>
<dbReference type="PROSITE" id="PS50106">
    <property type="entry name" value="PDZ"/>
    <property type="match status" value="1"/>
</dbReference>
<dbReference type="OrthoDB" id="410721at2759"/>
<dbReference type="PANTHER" id="PTHR45725">
    <property type="entry name" value="FORMIN HOMOLOGY 2 FAMILY MEMBER"/>
    <property type="match status" value="1"/>
</dbReference>
<dbReference type="SUPFAM" id="SSF50156">
    <property type="entry name" value="PDZ domain-like"/>
    <property type="match status" value="1"/>
</dbReference>
<feature type="domain" description="PDZ" evidence="2">
    <location>
        <begin position="98"/>
        <end position="149"/>
    </location>
</feature>
<gene>
    <name evidence="3" type="ORF">llap_15814</name>
</gene>
<sequence length="220" mass="24420">MYSLHPAQAGGKTAAPTTQHSPRTRDSPLAWEETNKEGPMQGNWLVDDILGDQPEVKEKVFTVLKQYAAERKVEYLAYALCMVLTQESHQHLIDNIRTVRVYKGNRSFGFTLRGHAPVWIESVLPGSPAEKAALKAGDRILFLNGLDMSLLLVSESAGDSDSADSPSTSSALTSLQWVAEILPSSIKIQGRTFNQQLEHLLTPPERYTICKALEGFFQHR</sequence>
<feature type="region of interest" description="Disordered" evidence="1">
    <location>
        <begin position="1"/>
        <end position="42"/>
    </location>
</feature>
<dbReference type="InterPro" id="IPR051425">
    <property type="entry name" value="Formin_Homology"/>
</dbReference>
<protein>
    <submittedName>
        <fullName evidence="3">Delphilin</fullName>
    </submittedName>
</protein>
<keyword evidence="4" id="KW-1185">Reference proteome</keyword>
<organism evidence="3 4">
    <name type="scientific">Limosa lapponica baueri</name>
    <dbReference type="NCBI Taxonomy" id="1758121"/>
    <lineage>
        <taxon>Eukaryota</taxon>
        <taxon>Metazoa</taxon>
        <taxon>Chordata</taxon>
        <taxon>Craniata</taxon>
        <taxon>Vertebrata</taxon>
        <taxon>Euteleostomi</taxon>
        <taxon>Archelosauria</taxon>
        <taxon>Archosauria</taxon>
        <taxon>Dinosauria</taxon>
        <taxon>Saurischia</taxon>
        <taxon>Theropoda</taxon>
        <taxon>Coelurosauria</taxon>
        <taxon>Aves</taxon>
        <taxon>Neognathae</taxon>
        <taxon>Neoaves</taxon>
        <taxon>Charadriiformes</taxon>
        <taxon>Scolopacidae</taxon>
        <taxon>Limosa</taxon>
    </lineage>
</organism>
<dbReference type="AlphaFoldDB" id="A0A2I0TJE9"/>
<dbReference type="EMBL" id="KZ509632">
    <property type="protein sequence ID" value="PKU33883.1"/>
    <property type="molecule type" value="Genomic_DNA"/>
</dbReference>
<name>A0A2I0TJE9_LIMLA</name>
<evidence type="ECO:0000313" key="3">
    <source>
        <dbReference type="EMBL" id="PKU33883.1"/>
    </source>
</evidence>
<dbReference type="Proteomes" id="UP000233556">
    <property type="component" value="Unassembled WGS sequence"/>
</dbReference>
<reference evidence="4" key="1">
    <citation type="submission" date="2017-11" db="EMBL/GenBank/DDBJ databases">
        <authorList>
            <person name="Lima N.C."/>
            <person name="Parody-Merino A.M."/>
            <person name="Battley P.F."/>
            <person name="Fidler A.E."/>
            <person name="Prosdocimi F."/>
        </authorList>
    </citation>
    <scope>NUCLEOTIDE SEQUENCE [LARGE SCALE GENOMIC DNA]</scope>
</reference>
<dbReference type="Gene3D" id="1.20.1160.20">
    <property type="match status" value="1"/>
</dbReference>
<dbReference type="Gene3D" id="2.30.42.10">
    <property type="match status" value="1"/>
</dbReference>
<proteinExistence type="predicted"/>
<reference evidence="4" key="2">
    <citation type="submission" date="2017-12" db="EMBL/GenBank/DDBJ databases">
        <title>Genome sequence of the Bar-tailed Godwit (Limosa lapponica baueri).</title>
        <authorList>
            <person name="Lima N.C.B."/>
            <person name="Parody-Merino A.M."/>
            <person name="Battley P.F."/>
            <person name="Fidler A.E."/>
            <person name="Prosdocimi F."/>
        </authorList>
    </citation>
    <scope>NUCLEOTIDE SEQUENCE [LARGE SCALE GENOMIC DNA]</scope>
</reference>
<accession>A0A2I0TJE9</accession>
<evidence type="ECO:0000256" key="1">
    <source>
        <dbReference type="SAM" id="MobiDB-lite"/>
    </source>
</evidence>
<dbReference type="InterPro" id="IPR001478">
    <property type="entry name" value="PDZ"/>
</dbReference>
<evidence type="ECO:0000259" key="2">
    <source>
        <dbReference type="PROSITE" id="PS50106"/>
    </source>
</evidence>
<evidence type="ECO:0000313" key="4">
    <source>
        <dbReference type="Proteomes" id="UP000233556"/>
    </source>
</evidence>